<sequence length="544" mass="61856">MCRTKVGKCVACWQCKLKCDEQTPTCGQCSERSRICQSSPIKSRRLHVARIDSSAPREDLDRVMNTRCQEDPEAWSIFPASSDRSNRVEIVTKGTLRCGKRVDANLGNMARIKMPPISPEDSLRARFLDLLEAKPTQWHPGFLYGNWLKLVALRLGRSSALDDATLCFVAGCFAHQNRTHENLEVAWRTYGRALSSIQHALVHYETDMAVSSETIAAIKFLTGFEVMLDLGSYRWIPHYQGLGRLLAIKGYQASEDELFRSLYYSILSHDMNEAVSNGVDSAFDSPVWLQFSPPEYELEVPMFGVAQRVMMQLIVRIPRLIRLVRTIRRNSSNAEAAREVSNLADKLYWTDLRRVMENLMAQCTEHVPTLDSELAKYYPESIHFATMSMMEALIRYSYCRIIIIGLCRQLMELGLFAPTHGTSRLVEQEVESAGMIAMSLQHAEQHGDAIPIGSFVSMVPLQVAFGCWCRLQRGVEAQHNGEGAEKSDKLERARFMMEWCRVKCNGMLKRWSGQQVSGEMLKIQVEVLEGGPLDIWKERRLFPL</sequence>
<keyword evidence="1" id="KW-0539">Nucleus</keyword>
<dbReference type="InterPro" id="IPR053178">
    <property type="entry name" value="Osmoadaptation_assoc"/>
</dbReference>
<dbReference type="PROSITE" id="PS50048">
    <property type="entry name" value="ZN2_CY6_FUNGAL_2"/>
    <property type="match status" value="1"/>
</dbReference>
<gene>
    <name evidence="3" type="ORF">CC86DRAFT_368116</name>
</gene>
<dbReference type="CDD" id="cd00067">
    <property type="entry name" value="GAL4"/>
    <property type="match status" value="1"/>
</dbReference>
<dbReference type="GO" id="GO:0008270">
    <property type="term" value="F:zinc ion binding"/>
    <property type="evidence" value="ECO:0007669"/>
    <property type="project" value="InterPro"/>
</dbReference>
<dbReference type="PANTHER" id="PTHR38111">
    <property type="entry name" value="ZN(2)-C6 FUNGAL-TYPE DOMAIN-CONTAINING PROTEIN-RELATED"/>
    <property type="match status" value="1"/>
</dbReference>
<dbReference type="InterPro" id="IPR001138">
    <property type="entry name" value="Zn2Cys6_DnaBD"/>
</dbReference>
<dbReference type="InterPro" id="IPR036864">
    <property type="entry name" value="Zn2-C6_fun-type_DNA-bd_sf"/>
</dbReference>
<keyword evidence="4" id="KW-1185">Reference proteome</keyword>
<organism evidence="3 4">
    <name type="scientific">Ophiobolus disseminans</name>
    <dbReference type="NCBI Taxonomy" id="1469910"/>
    <lineage>
        <taxon>Eukaryota</taxon>
        <taxon>Fungi</taxon>
        <taxon>Dikarya</taxon>
        <taxon>Ascomycota</taxon>
        <taxon>Pezizomycotina</taxon>
        <taxon>Dothideomycetes</taxon>
        <taxon>Pleosporomycetidae</taxon>
        <taxon>Pleosporales</taxon>
        <taxon>Pleosporineae</taxon>
        <taxon>Phaeosphaeriaceae</taxon>
        <taxon>Ophiobolus</taxon>
    </lineage>
</organism>
<dbReference type="EMBL" id="MU006221">
    <property type="protein sequence ID" value="KAF2828965.1"/>
    <property type="molecule type" value="Genomic_DNA"/>
</dbReference>
<evidence type="ECO:0000313" key="3">
    <source>
        <dbReference type="EMBL" id="KAF2828965.1"/>
    </source>
</evidence>
<feature type="domain" description="Zn(2)-C6 fungal-type" evidence="2">
    <location>
        <begin position="8"/>
        <end position="36"/>
    </location>
</feature>
<dbReference type="Gene3D" id="4.10.240.10">
    <property type="entry name" value="Zn(2)-C6 fungal-type DNA-binding domain"/>
    <property type="match status" value="1"/>
</dbReference>
<reference evidence="3" key="1">
    <citation type="journal article" date="2020" name="Stud. Mycol.">
        <title>101 Dothideomycetes genomes: a test case for predicting lifestyles and emergence of pathogens.</title>
        <authorList>
            <person name="Haridas S."/>
            <person name="Albert R."/>
            <person name="Binder M."/>
            <person name="Bloem J."/>
            <person name="Labutti K."/>
            <person name="Salamov A."/>
            <person name="Andreopoulos B."/>
            <person name="Baker S."/>
            <person name="Barry K."/>
            <person name="Bills G."/>
            <person name="Bluhm B."/>
            <person name="Cannon C."/>
            <person name="Castanera R."/>
            <person name="Culley D."/>
            <person name="Daum C."/>
            <person name="Ezra D."/>
            <person name="Gonzalez J."/>
            <person name="Henrissat B."/>
            <person name="Kuo A."/>
            <person name="Liang C."/>
            <person name="Lipzen A."/>
            <person name="Lutzoni F."/>
            <person name="Magnuson J."/>
            <person name="Mondo S."/>
            <person name="Nolan M."/>
            <person name="Ohm R."/>
            <person name="Pangilinan J."/>
            <person name="Park H.-J."/>
            <person name="Ramirez L."/>
            <person name="Alfaro M."/>
            <person name="Sun H."/>
            <person name="Tritt A."/>
            <person name="Yoshinaga Y."/>
            <person name="Zwiers L.-H."/>
            <person name="Turgeon B."/>
            <person name="Goodwin S."/>
            <person name="Spatafora J."/>
            <person name="Crous P."/>
            <person name="Grigoriev I."/>
        </authorList>
    </citation>
    <scope>NUCLEOTIDE SEQUENCE</scope>
    <source>
        <strain evidence="3">CBS 113818</strain>
    </source>
</reference>
<proteinExistence type="predicted"/>
<name>A0A6A7A8N5_9PLEO</name>
<accession>A0A6A7A8N5</accession>
<protein>
    <recommendedName>
        <fullName evidence="2">Zn(2)-C6 fungal-type domain-containing protein</fullName>
    </recommendedName>
</protein>
<dbReference type="AlphaFoldDB" id="A0A6A7A8N5"/>
<dbReference type="PANTHER" id="PTHR38111:SF2">
    <property type="entry name" value="FINGER DOMAIN PROTEIN, PUTATIVE (AFU_ORTHOLOGUE AFUA_1G01560)-RELATED"/>
    <property type="match status" value="1"/>
</dbReference>
<dbReference type="OrthoDB" id="5126878at2759"/>
<evidence type="ECO:0000256" key="1">
    <source>
        <dbReference type="ARBA" id="ARBA00023242"/>
    </source>
</evidence>
<dbReference type="SUPFAM" id="SSF57701">
    <property type="entry name" value="Zn2/Cys6 DNA-binding domain"/>
    <property type="match status" value="1"/>
</dbReference>
<dbReference type="GO" id="GO:0000981">
    <property type="term" value="F:DNA-binding transcription factor activity, RNA polymerase II-specific"/>
    <property type="evidence" value="ECO:0007669"/>
    <property type="project" value="InterPro"/>
</dbReference>
<evidence type="ECO:0000313" key="4">
    <source>
        <dbReference type="Proteomes" id="UP000799424"/>
    </source>
</evidence>
<dbReference type="Proteomes" id="UP000799424">
    <property type="component" value="Unassembled WGS sequence"/>
</dbReference>
<evidence type="ECO:0000259" key="2">
    <source>
        <dbReference type="PROSITE" id="PS50048"/>
    </source>
</evidence>